<gene>
    <name evidence="2" type="ORF">SAMN04488515_2473</name>
</gene>
<dbReference type="GO" id="GO:0016740">
    <property type="term" value="F:transferase activity"/>
    <property type="evidence" value="ECO:0007669"/>
    <property type="project" value="UniProtKB-KW"/>
</dbReference>
<evidence type="ECO:0000313" key="2">
    <source>
        <dbReference type="EMBL" id="SEW38481.1"/>
    </source>
</evidence>
<name>A0A1I0RCA0_9RHOB</name>
<dbReference type="Proteomes" id="UP000199167">
    <property type="component" value="Unassembled WGS sequence"/>
</dbReference>
<proteinExistence type="predicted"/>
<dbReference type="SUPFAM" id="SSF56112">
    <property type="entry name" value="Protein kinase-like (PK-like)"/>
    <property type="match status" value="1"/>
</dbReference>
<evidence type="ECO:0000313" key="3">
    <source>
        <dbReference type="Proteomes" id="UP000199167"/>
    </source>
</evidence>
<keyword evidence="3" id="KW-1185">Reference proteome</keyword>
<keyword evidence="2" id="KW-0808">Transferase</keyword>
<dbReference type="InterPro" id="IPR011009">
    <property type="entry name" value="Kinase-like_dom_sf"/>
</dbReference>
<sequence length="323" mass="36771">MIPQRLLRQFHVDLVAARKMVDAFMAACGLTGEPEFTCIYQSTDFKDRHVYKVIIADAAYALKFDGRGAQTRRLADEFDVLKRLHARFAAHKGLGVPQPIYADPDGAFFVTKFLDLKTATDVVRDTDNDAEVARLYRRTADWLGTFHGFGEVTKAAFWPNWMVESLAEAVADGPQASPVDYQPMIAVTRLNAMQLAHKKCTKAQCHGDFHGRNIMIGGDELYAFDVTEVTEKLAVYDIVDFLKDDIYREAMPEQIDASGVIRANREEFIANYAYTIDPQILEFCLRTRLLIDWVSITREMHAKSAFQRRKFDLLQLRLQIAFA</sequence>
<feature type="domain" description="Aminoglycoside phosphotransferase" evidence="1">
    <location>
        <begin position="49"/>
        <end position="257"/>
    </location>
</feature>
<accession>A0A1I0RCA0</accession>
<evidence type="ECO:0000259" key="1">
    <source>
        <dbReference type="Pfam" id="PF01636"/>
    </source>
</evidence>
<dbReference type="InterPro" id="IPR002575">
    <property type="entry name" value="Aminoglycoside_PTrfase"/>
</dbReference>
<dbReference type="AlphaFoldDB" id="A0A1I0RCA0"/>
<organism evidence="2 3">
    <name type="scientific">Cognatiyoonia koreensis</name>
    <dbReference type="NCBI Taxonomy" id="364200"/>
    <lineage>
        <taxon>Bacteria</taxon>
        <taxon>Pseudomonadati</taxon>
        <taxon>Pseudomonadota</taxon>
        <taxon>Alphaproteobacteria</taxon>
        <taxon>Rhodobacterales</taxon>
        <taxon>Paracoccaceae</taxon>
        <taxon>Cognatiyoonia</taxon>
    </lineage>
</organism>
<dbReference type="RefSeq" id="WP_165611838.1">
    <property type="nucleotide sequence ID" value="NZ_FOIZ01000002.1"/>
</dbReference>
<protein>
    <submittedName>
        <fullName evidence="2">Phosphotransferase enzyme family protein</fullName>
    </submittedName>
</protein>
<dbReference type="EMBL" id="FOIZ01000002">
    <property type="protein sequence ID" value="SEW38481.1"/>
    <property type="molecule type" value="Genomic_DNA"/>
</dbReference>
<dbReference type="Pfam" id="PF01636">
    <property type="entry name" value="APH"/>
    <property type="match status" value="1"/>
</dbReference>
<reference evidence="2 3" key="1">
    <citation type="submission" date="2016-10" db="EMBL/GenBank/DDBJ databases">
        <authorList>
            <person name="de Groot N.N."/>
        </authorList>
    </citation>
    <scope>NUCLEOTIDE SEQUENCE [LARGE SCALE GENOMIC DNA]</scope>
    <source>
        <strain evidence="2 3">DSM 17925</strain>
    </source>
</reference>
<dbReference type="STRING" id="364200.SAMN04488515_2473"/>
<dbReference type="Gene3D" id="3.90.1200.10">
    <property type="match status" value="1"/>
</dbReference>